<dbReference type="RefSeq" id="WP_198499680.1">
    <property type="nucleotide sequence ID" value="NZ_CP065989.1"/>
</dbReference>
<dbReference type="GO" id="GO:0042597">
    <property type="term" value="C:periplasmic space"/>
    <property type="evidence" value="ECO:0007669"/>
    <property type="project" value="UniProtKB-SubCell"/>
</dbReference>
<comment type="subcellular location">
    <subcellularLocation>
        <location evidence="1">Periplasm</location>
    </subcellularLocation>
</comment>
<dbReference type="PANTHER" id="PTHR30024:SF47">
    <property type="entry name" value="TAURINE-BINDING PERIPLASMIC PROTEIN"/>
    <property type="match status" value="1"/>
</dbReference>
<protein>
    <submittedName>
        <fullName evidence="5">ABC transporter substrate-binding protein</fullName>
    </submittedName>
</protein>
<dbReference type="InterPro" id="IPR001638">
    <property type="entry name" value="Solute-binding_3/MltF_N"/>
</dbReference>
<keyword evidence="3" id="KW-0732">Signal</keyword>
<dbReference type="AlphaFoldDB" id="A0A7T3ZZK8"/>
<sequence>MTITTRPTPTLLTSVQRTTTRRLGAAVLAVLLTLAVSGCGVGMGSAKSIGDGDTITVGVIPVADYASIYLAVEEGYFAEEGLNVETKVMQSASAIAPSVINGQLQFGTTATPPLVIAYEKGLPLQIVANAASNAPTADTDPTAIVVGSGSPIQRPRDLEGKTVAINALGAITQIGTAAAVRADGGDPSTVEYVVMSLPDGIAAVESGRVDAASTAEPFQGPVVAAGGRIISHPLFETFPPDATFAVAFTAKPFAEANPDVVDAFVRAVDQANEKAAADPEAVRKVLTKYGKLAPSVAETMLLPQYSTQVDPEAVQTTANLMTDLGFLPAPVDTKGLMRP</sequence>
<feature type="domain" description="Solute-binding protein family 3/N-terminal" evidence="4">
    <location>
        <begin position="54"/>
        <end position="279"/>
    </location>
</feature>
<organism evidence="5 6">
    <name type="scientific">Brevibacterium casei</name>
    <dbReference type="NCBI Taxonomy" id="33889"/>
    <lineage>
        <taxon>Bacteria</taxon>
        <taxon>Bacillati</taxon>
        <taxon>Actinomycetota</taxon>
        <taxon>Actinomycetes</taxon>
        <taxon>Micrococcales</taxon>
        <taxon>Brevibacteriaceae</taxon>
        <taxon>Brevibacterium</taxon>
    </lineage>
</organism>
<accession>A0A7T3ZZK8</accession>
<evidence type="ECO:0000313" key="5">
    <source>
        <dbReference type="EMBL" id="QQB14624.1"/>
    </source>
</evidence>
<gene>
    <name evidence="5" type="ORF">I6H47_01085</name>
</gene>
<proteinExistence type="inferred from homology"/>
<dbReference type="PANTHER" id="PTHR30024">
    <property type="entry name" value="ALIPHATIC SULFONATES-BINDING PROTEIN-RELATED"/>
    <property type="match status" value="1"/>
</dbReference>
<dbReference type="EMBL" id="CP065989">
    <property type="protein sequence ID" value="QQB14624.1"/>
    <property type="molecule type" value="Genomic_DNA"/>
</dbReference>
<dbReference type="Proteomes" id="UP000595374">
    <property type="component" value="Chromosome"/>
</dbReference>
<reference evidence="5 6" key="1">
    <citation type="submission" date="2020-12" db="EMBL/GenBank/DDBJ databases">
        <title>FDA dAtabase for Regulatory Grade micrObial Sequences (FDA-ARGOS): Supporting development and validation of Infectious Disease Dx tests.</title>
        <authorList>
            <person name="Sproer C."/>
            <person name="Gronow S."/>
            <person name="Severitt S."/>
            <person name="Schroder I."/>
            <person name="Tallon L."/>
            <person name="Sadzewicz L."/>
            <person name="Zhao X."/>
            <person name="Boylan J."/>
            <person name="Ott S."/>
            <person name="Bowen H."/>
            <person name="Vavikolanu K."/>
            <person name="Mehta A."/>
            <person name="Aluvathingal J."/>
            <person name="Nadendla S."/>
            <person name="Lowell S."/>
            <person name="Myers T."/>
            <person name="Yan Y."/>
            <person name="Sichtig H."/>
        </authorList>
    </citation>
    <scope>NUCLEOTIDE SEQUENCE [LARGE SCALE GENOMIC DNA]</scope>
    <source>
        <strain evidence="5 6">FDAARGOS_990</strain>
    </source>
</reference>
<evidence type="ECO:0000259" key="4">
    <source>
        <dbReference type="SMART" id="SM00062"/>
    </source>
</evidence>
<dbReference type="InterPro" id="IPR015168">
    <property type="entry name" value="SsuA/THI5"/>
</dbReference>
<comment type="similarity">
    <text evidence="2">Belongs to the bacterial solute-binding protein SsuA/TauA family.</text>
</comment>
<dbReference type="Gene3D" id="3.40.190.10">
    <property type="entry name" value="Periplasmic binding protein-like II"/>
    <property type="match status" value="2"/>
</dbReference>
<evidence type="ECO:0000256" key="1">
    <source>
        <dbReference type="ARBA" id="ARBA00004418"/>
    </source>
</evidence>
<evidence type="ECO:0000256" key="2">
    <source>
        <dbReference type="ARBA" id="ARBA00010742"/>
    </source>
</evidence>
<dbReference type="Pfam" id="PF09084">
    <property type="entry name" value="NMT1"/>
    <property type="match status" value="1"/>
</dbReference>
<evidence type="ECO:0000313" key="6">
    <source>
        <dbReference type="Proteomes" id="UP000595374"/>
    </source>
</evidence>
<dbReference type="SUPFAM" id="SSF53850">
    <property type="entry name" value="Periplasmic binding protein-like II"/>
    <property type="match status" value="1"/>
</dbReference>
<evidence type="ECO:0000256" key="3">
    <source>
        <dbReference type="ARBA" id="ARBA00022729"/>
    </source>
</evidence>
<name>A0A7T3ZZK8_9MICO</name>
<dbReference type="SMART" id="SM00062">
    <property type="entry name" value="PBPb"/>
    <property type="match status" value="1"/>
</dbReference>